<keyword evidence="3" id="KW-0813">Transport</keyword>
<dbReference type="OrthoDB" id="9811975at2"/>
<evidence type="ECO:0000313" key="9">
    <source>
        <dbReference type="EMBL" id="MXO66699.1"/>
    </source>
</evidence>
<evidence type="ECO:0000256" key="4">
    <source>
        <dbReference type="ARBA" id="ARBA00022475"/>
    </source>
</evidence>
<accession>A0A6I4T875</accession>
<keyword evidence="10" id="KW-1185">Reference proteome</keyword>
<comment type="similarity">
    <text evidence="2">Belongs to the binding-protein-dependent transport system permease family. FecCD subfamily.</text>
</comment>
<feature type="transmembrane region" description="Helical" evidence="8">
    <location>
        <begin position="319"/>
        <end position="340"/>
    </location>
</feature>
<gene>
    <name evidence="9" type="ORF">GRI91_13110</name>
</gene>
<feature type="transmembrane region" description="Helical" evidence="8">
    <location>
        <begin position="12"/>
        <end position="35"/>
    </location>
</feature>
<proteinExistence type="inferred from homology"/>
<dbReference type="GO" id="GO:0033214">
    <property type="term" value="P:siderophore-iron import into cell"/>
    <property type="evidence" value="ECO:0007669"/>
    <property type="project" value="TreeGrafter"/>
</dbReference>
<dbReference type="SUPFAM" id="SSF81345">
    <property type="entry name" value="ABC transporter involved in vitamin B12 uptake, BtuC"/>
    <property type="match status" value="1"/>
</dbReference>
<feature type="transmembrane region" description="Helical" evidence="8">
    <location>
        <begin position="209"/>
        <end position="232"/>
    </location>
</feature>
<dbReference type="EMBL" id="WTYT01000006">
    <property type="protein sequence ID" value="MXO66699.1"/>
    <property type="molecule type" value="Genomic_DNA"/>
</dbReference>
<dbReference type="PANTHER" id="PTHR30472:SF41">
    <property type="entry name" value="TRANSPORT SYSTEM PERMEASE PROTEIN"/>
    <property type="match status" value="1"/>
</dbReference>
<dbReference type="Gene3D" id="1.10.3470.10">
    <property type="entry name" value="ABC transporter involved in vitamin B12 uptake, BtuC"/>
    <property type="match status" value="1"/>
</dbReference>
<dbReference type="AlphaFoldDB" id="A0A6I4T875"/>
<keyword evidence="5 8" id="KW-0812">Transmembrane</keyword>
<comment type="caution">
    <text evidence="9">The sequence shown here is derived from an EMBL/GenBank/DDBJ whole genome shotgun (WGS) entry which is preliminary data.</text>
</comment>
<evidence type="ECO:0000256" key="3">
    <source>
        <dbReference type="ARBA" id="ARBA00022448"/>
    </source>
</evidence>
<dbReference type="GO" id="GO:0022857">
    <property type="term" value="F:transmembrane transporter activity"/>
    <property type="evidence" value="ECO:0007669"/>
    <property type="project" value="InterPro"/>
</dbReference>
<dbReference type="Proteomes" id="UP000438476">
    <property type="component" value="Unassembled WGS sequence"/>
</dbReference>
<dbReference type="Pfam" id="PF01032">
    <property type="entry name" value="FecCD"/>
    <property type="match status" value="1"/>
</dbReference>
<sequence>MSVVTTPELRSAVGSAALLGIVVATAIFALSWGMIAVPWRDVFAALGGVGDPLNAQIVLGLRLPRVLTAILAGGALGIGGVLIQSLFRNPMADAWSLGLTAGGQLGVALLVTAAAFSGPAAIAFLRGFEGISITLGAMLGIGLFALAMASLARRVGTITLLVVGLMLGFTVQGIISVVLHFANRVGGRVFSGWSDGNFAGVVLSDLPMIAVPVAVGLVLAMFIAKPLTALLIGETYAKSLGTDVTRLRRLTLASVVLLVAPITAYCGPVTFIGLIVPHFARAIARTARIAPLMPLAALSGALLALAADIVVHAPWEQHFLHLNAVLALVGAPVVIALLIFSPTMRGQR</sequence>
<dbReference type="GO" id="GO:0005886">
    <property type="term" value="C:plasma membrane"/>
    <property type="evidence" value="ECO:0007669"/>
    <property type="project" value="UniProtKB-SubCell"/>
</dbReference>
<evidence type="ECO:0000256" key="8">
    <source>
        <dbReference type="SAM" id="Phobius"/>
    </source>
</evidence>
<evidence type="ECO:0000256" key="5">
    <source>
        <dbReference type="ARBA" id="ARBA00022692"/>
    </source>
</evidence>
<dbReference type="PANTHER" id="PTHR30472">
    <property type="entry name" value="FERRIC ENTEROBACTIN TRANSPORT SYSTEM PERMEASE PROTEIN"/>
    <property type="match status" value="1"/>
</dbReference>
<protein>
    <submittedName>
        <fullName evidence="9">Iron chelate uptake ABC transporter family permease subunit</fullName>
    </submittedName>
</protein>
<keyword evidence="6 8" id="KW-1133">Transmembrane helix</keyword>
<evidence type="ECO:0000256" key="7">
    <source>
        <dbReference type="ARBA" id="ARBA00023136"/>
    </source>
</evidence>
<name>A0A6I4T875_9SPHN</name>
<dbReference type="InterPro" id="IPR037294">
    <property type="entry name" value="ABC_BtuC-like"/>
</dbReference>
<feature type="transmembrane region" description="Helical" evidence="8">
    <location>
        <begin position="252"/>
        <end position="280"/>
    </location>
</feature>
<keyword evidence="4" id="KW-1003">Cell membrane</keyword>
<feature type="transmembrane region" description="Helical" evidence="8">
    <location>
        <begin position="132"/>
        <end position="152"/>
    </location>
</feature>
<evidence type="ECO:0000313" key="10">
    <source>
        <dbReference type="Proteomes" id="UP000438476"/>
    </source>
</evidence>
<evidence type="ECO:0000256" key="1">
    <source>
        <dbReference type="ARBA" id="ARBA00004651"/>
    </source>
</evidence>
<organism evidence="9 10">
    <name type="scientific">Altericroceibacterium endophyticum</name>
    <dbReference type="NCBI Taxonomy" id="1808508"/>
    <lineage>
        <taxon>Bacteria</taxon>
        <taxon>Pseudomonadati</taxon>
        <taxon>Pseudomonadota</taxon>
        <taxon>Alphaproteobacteria</taxon>
        <taxon>Sphingomonadales</taxon>
        <taxon>Erythrobacteraceae</taxon>
        <taxon>Altericroceibacterium</taxon>
    </lineage>
</organism>
<dbReference type="RefSeq" id="WP_160737155.1">
    <property type="nucleotide sequence ID" value="NZ_WTYT01000006.1"/>
</dbReference>
<evidence type="ECO:0000256" key="6">
    <source>
        <dbReference type="ARBA" id="ARBA00022989"/>
    </source>
</evidence>
<keyword evidence="7 8" id="KW-0472">Membrane</keyword>
<reference evidence="9 10" key="1">
    <citation type="submission" date="2019-12" db="EMBL/GenBank/DDBJ databases">
        <title>Genomic-based taxomic classification of the family Erythrobacteraceae.</title>
        <authorList>
            <person name="Xu L."/>
        </authorList>
    </citation>
    <scope>NUCLEOTIDE SEQUENCE [LARGE SCALE GENOMIC DNA]</scope>
    <source>
        <strain evidence="9 10">LMG 29518</strain>
    </source>
</reference>
<feature type="transmembrane region" description="Helical" evidence="8">
    <location>
        <begin position="66"/>
        <end position="87"/>
    </location>
</feature>
<evidence type="ECO:0000256" key="2">
    <source>
        <dbReference type="ARBA" id="ARBA00007935"/>
    </source>
</evidence>
<comment type="subcellular location">
    <subcellularLocation>
        <location evidence="1">Cell membrane</location>
        <topology evidence="1">Multi-pass membrane protein</topology>
    </subcellularLocation>
</comment>
<feature type="transmembrane region" description="Helical" evidence="8">
    <location>
        <begin position="292"/>
        <end position="313"/>
    </location>
</feature>
<feature type="transmembrane region" description="Helical" evidence="8">
    <location>
        <begin position="158"/>
        <end position="182"/>
    </location>
</feature>
<dbReference type="InterPro" id="IPR000522">
    <property type="entry name" value="ABC_transptr_permease_BtuC"/>
</dbReference>